<dbReference type="GO" id="GO:0051087">
    <property type="term" value="F:protein-folding chaperone binding"/>
    <property type="evidence" value="ECO:0007669"/>
    <property type="project" value="TreeGrafter"/>
</dbReference>
<protein>
    <recommendedName>
        <fullName evidence="4">Co-chaperonin GroES</fullName>
    </recommendedName>
    <alternativeName>
        <fullName evidence="4">10 kDa chaperonin</fullName>
    </alternativeName>
    <alternativeName>
        <fullName evidence="4">Chaperonin-10</fullName>
        <shortName evidence="4">Cpn10</shortName>
    </alternativeName>
</protein>
<dbReference type="Gene3D" id="2.30.33.40">
    <property type="entry name" value="GroES chaperonin"/>
    <property type="match status" value="1"/>
</dbReference>
<dbReference type="GO" id="GO:0051082">
    <property type="term" value="F:unfolded protein binding"/>
    <property type="evidence" value="ECO:0007669"/>
    <property type="project" value="TreeGrafter"/>
</dbReference>
<dbReference type="GO" id="GO:0044183">
    <property type="term" value="F:protein folding chaperone"/>
    <property type="evidence" value="ECO:0007669"/>
    <property type="project" value="InterPro"/>
</dbReference>
<dbReference type="OrthoDB" id="9806791at2"/>
<dbReference type="InterPro" id="IPR020818">
    <property type="entry name" value="Chaperonin_GroES"/>
</dbReference>
<organism evidence="6 7">
    <name type="scientific">Marisediminitalea aggregata</name>
    <dbReference type="NCBI Taxonomy" id="634436"/>
    <lineage>
        <taxon>Bacteria</taxon>
        <taxon>Pseudomonadati</taxon>
        <taxon>Pseudomonadota</taxon>
        <taxon>Gammaproteobacteria</taxon>
        <taxon>Alteromonadales</taxon>
        <taxon>Alteromonadaceae</taxon>
        <taxon>Marisediminitalea</taxon>
    </lineage>
</organism>
<dbReference type="EMBL" id="FQWD01000004">
    <property type="protein sequence ID" value="SHG59618.1"/>
    <property type="molecule type" value="Genomic_DNA"/>
</dbReference>
<name>A0A1M5L3N1_9ALTE</name>
<keyword evidence="3 4" id="KW-0143">Chaperone</keyword>
<dbReference type="NCBIfam" id="NF001531">
    <property type="entry name" value="PRK00364.2-2"/>
    <property type="match status" value="1"/>
</dbReference>
<proteinExistence type="inferred from homology"/>
<dbReference type="SMART" id="SM00883">
    <property type="entry name" value="Cpn10"/>
    <property type="match status" value="1"/>
</dbReference>
<comment type="subcellular location">
    <subcellularLocation>
        <location evidence="4">Cytoplasm</location>
    </subcellularLocation>
</comment>
<dbReference type="FunFam" id="2.30.33.40:FF:000001">
    <property type="entry name" value="10 kDa chaperonin"/>
    <property type="match status" value="1"/>
</dbReference>
<dbReference type="InterPro" id="IPR011032">
    <property type="entry name" value="GroES-like_sf"/>
</dbReference>
<evidence type="ECO:0000256" key="1">
    <source>
        <dbReference type="ARBA" id="ARBA00006975"/>
    </source>
</evidence>
<reference evidence="7" key="1">
    <citation type="submission" date="2016-11" db="EMBL/GenBank/DDBJ databases">
        <authorList>
            <person name="Varghese N."/>
            <person name="Submissions S."/>
        </authorList>
    </citation>
    <scope>NUCLEOTIDE SEQUENCE [LARGE SCALE GENOMIC DNA]</scope>
    <source>
        <strain evidence="7">CGMCC 1.8995</strain>
    </source>
</reference>
<dbReference type="InterPro" id="IPR037124">
    <property type="entry name" value="Chaperonin_GroES_sf"/>
</dbReference>
<dbReference type="NCBIfam" id="NF001533">
    <property type="entry name" value="PRK00364.2-4"/>
    <property type="match status" value="1"/>
</dbReference>
<dbReference type="GO" id="GO:0005737">
    <property type="term" value="C:cytoplasm"/>
    <property type="evidence" value="ECO:0007669"/>
    <property type="project" value="UniProtKB-SubCell"/>
</dbReference>
<dbReference type="PANTHER" id="PTHR10772:SF58">
    <property type="entry name" value="CO-CHAPERONIN GROES"/>
    <property type="match status" value="1"/>
</dbReference>
<dbReference type="STRING" id="634436.SAMN05216361_2511"/>
<dbReference type="NCBIfam" id="NF001527">
    <property type="entry name" value="PRK00364.1-2"/>
    <property type="match status" value="1"/>
</dbReference>
<evidence type="ECO:0000313" key="6">
    <source>
        <dbReference type="EMBL" id="SHG59618.1"/>
    </source>
</evidence>
<dbReference type="GO" id="GO:0005524">
    <property type="term" value="F:ATP binding"/>
    <property type="evidence" value="ECO:0007669"/>
    <property type="project" value="InterPro"/>
</dbReference>
<dbReference type="GO" id="GO:0046872">
    <property type="term" value="F:metal ion binding"/>
    <property type="evidence" value="ECO:0007669"/>
    <property type="project" value="TreeGrafter"/>
</dbReference>
<keyword evidence="2 4" id="KW-0963">Cytoplasm</keyword>
<dbReference type="PRINTS" id="PR00297">
    <property type="entry name" value="CHAPERONIN10"/>
</dbReference>
<comment type="subunit">
    <text evidence="4">Heptamer of 7 subunits arranged in a ring. Interacts with the chaperonin GroEL.</text>
</comment>
<dbReference type="PANTHER" id="PTHR10772">
    <property type="entry name" value="10 KDA HEAT SHOCK PROTEIN"/>
    <property type="match status" value="1"/>
</dbReference>
<sequence>MRIRPMYDRVVVRRLPVETKTSGGIVIPDKSAGKSTRGEVLAVGPGKLLDDGTTATLAVKTGDQVLFGEYAGTEISLDGDKVLIIKEQDILAVVEEDVEQEKAA</sequence>
<comment type="similarity">
    <text evidence="1 4 5">Belongs to the GroES chaperonin family.</text>
</comment>
<evidence type="ECO:0000256" key="4">
    <source>
        <dbReference type="HAMAP-Rule" id="MF_00580"/>
    </source>
</evidence>
<dbReference type="CDD" id="cd00320">
    <property type="entry name" value="cpn10"/>
    <property type="match status" value="1"/>
</dbReference>
<dbReference type="RefSeq" id="WP_073323867.1">
    <property type="nucleotide sequence ID" value="NZ_FQWD01000004.1"/>
</dbReference>
<gene>
    <name evidence="4" type="primary">groES</name>
    <name evidence="4" type="synonym">groS</name>
    <name evidence="6" type="ORF">SAMN05216361_2511</name>
</gene>
<dbReference type="SUPFAM" id="SSF50129">
    <property type="entry name" value="GroES-like"/>
    <property type="match status" value="1"/>
</dbReference>
<dbReference type="HAMAP" id="MF_00580">
    <property type="entry name" value="CH10"/>
    <property type="match status" value="1"/>
</dbReference>
<evidence type="ECO:0000313" key="7">
    <source>
        <dbReference type="Proteomes" id="UP000184520"/>
    </source>
</evidence>
<evidence type="ECO:0000256" key="5">
    <source>
        <dbReference type="RuleBase" id="RU000535"/>
    </source>
</evidence>
<accession>A0A1M5L3N1</accession>
<evidence type="ECO:0000256" key="2">
    <source>
        <dbReference type="ARBA" id="ARBA00022490"/>
    </source>
</evidence>
<dbReference type="AlphaFoldDB" id="A0A1M5L3N1"/>
<evidence type="ECO:0000256" key="3">
    <source>
        <dbReference type="ARBA" id="ARBA00023186"/>
    </source>
</evidence>
<comment type="function">
    <text evidence="4 5">Together with the chaperonin GroEL, plays an essential role in assisting protein folding. The GroEL-GroES system forms a nano-cage that allows encapsulation of the non-native substrate proteins and provides a physical environment optimized to promote and accelerate protein folding. GroES binds to the apical surface of the GroEL ring, thereby capping the opening of the GroEL channel.</text>
</comment>
<keyword evidence="7" id="KW-1185">Reference proteome</keyword>
<dbReference type="Proteomes" id="UP000184520">
    <property type="component" value="Unassembled WGS sequence"/>
</dbReference>
<dbReference type="Pfam" id="PF00166">
    <property type="entry name" value="Cpn10"/>
    <property type="match status" value="1"/>
</dbReference>